<feature type="transmembrane region" description="Helical" evidence="2">
    <location>
        <begin position="394"/>
        <end position="413"/>
    </location>
</feature>
<feature type="domain" description="DUF3533" evidence="3">
    <location>
        <begin position="90"/>
        <end position="463"/>
    </location>
</feature>
<proteinExistence type="predicted"/>
<keyword evidence="5" id="KW-1185">Reference proteome</keyword>
<dbReference type="PANTHER" id="PTHR34814:SF1">
    <property type="entry name" value="NITROSOGUANIDINE RESISTANCE PROTEIN SNG1"/>
    <property type="match status" value="1"/>
</dbReference>
<evidence type="ECO:0000313" key="5">
    <source>
        <dbReference type="Proteomes" id="UP000813824"/>
    </source>
</evidence>
<evidence type="ECO:0000259" key="3">
    <source>
        <dbReference type="Pfam" id="PF12051"/>
    </source>
</evidence>
<evidence type="ECO:0000256" key="2">
    <source>
        <dbReference type="SAM" id="Phobius"/>
    </source>
</evidence>
<evidence type="ECO:0000256" key="1">
    <source>
        <dbReference type="SAM" id="MobiDB-lite"/>
    </source>
</evidence>
<sequence length="486" mass="53080">MATQEHGGKASADPAFADAEPSAISAESRCSLGQNDSQTEPKSKIAPGHEKVWEGEEQASQFVRPAVYGFFAPGFSAWRKEYMVFMARVTFMVILLMWATLPAFWGALADAPKLTGKLTTWFVDRDNSRVGHALWDGISNSSGGGPSLGWVAVDPSMAGTNDDIAAAIVGESAWMAVVVEANATSRLAFARENGDRSYDPTSAVTVYYAQARHEVAVGSYLLPIAQSTLKSVMTGWATSAAQRYFAQISPGSTVNATALQMLSVAPQTISPAIDYRMVNLRPYTTPAALAVTLVGNIFLIIFAFFTVMAHNHARIAIAPRLDLWSYCGVRIAVPLIMYLPLSLSFTLISLAFHLPFGGKYSFGTGFIVAWAYTYLGMMALGLSLESMITILRANFVPFFLFPLIVFNVAPVLLPDELQNPLFMYGQGFPVPNLSQAMRTIFFNTQHDPGRNAGVLFGWILLSTATLVLFTILMHRREQRALVIHHH</sequence>
<feature type="transmembrane region" description="Helical" evidence="2">
    <location>
        <begin position="360"/>
        <end position="382"/>
    </location>
</feature>
<accession>A0A8K0XT89</accession>
<dbReference type="InterPro" id="IPR022703">
    <property type="entry name" value="DUF3533"/>
</dbReference>
<keyword evidence="2" id="KW-0472">Membrane</keyword>
<protein>
    <recommendedName>
        <fullName evidence="3">DUF3533 domain-containing protein</fullName>
    </recommendedName>
</protein>
<feature type="region of interest" description="Disordered" evidence="1">
    <location>
        <begin position="1"/>
        <end position="45"/>
    </location>
</feature>
<comment type="caution">
    <text evidence="4">The sequence shown here is derived from an EMBL/GenBank/DDBJ whole genome shotgun (WGS) entry which is preliminary data.</text>
</comment>
<name>A0A8K0XT89_9AGAR</name>
<dbReference type="Pfam" id="PF12051">
    <property type="entry name" value="DUF3533"/>
    <property type="match status" value="1"/>
</dbReference>
<evidence type="ECO:0000313" key="4">
    <source>
        <dbReference type="EMBL" id="KAH8105297.1"/>
    </source>
</evidence>
<dbReference type="EMBL" id="JAEVFJ010000004">
    <property type="protein sequence ID" value="KAH8105297.1"/>
    <property type="molecule type" value="Genomic_DNA"/>
</dbReference>
<dbReference type="OrthoDB" id="2140105at2759"/>
<dbReference type="Proteomes" id="UP000813824">
    <property type="component" value="Unassembled WGS sequence"/>
</dbReference>
<feature type="transmembrane region" description="Helical" evidence="2">
    <location>
        <begin position="452"/>
        <end position="472"/>
    </location>
</feature>
<dbReference type="PANTHER" id="PTHR34814">
    <property type="entry name" value="NITROSOGUANIDINE RESISTANCE PROTEIN SNG1"/>
    <property type="match status" value="1"/>
</dbReference>
<feature type="transmembrane region" description="Helical" evidence="2">
    <location>
        <begin position="89"/>
        <end position="108"/>
    </location>
</feature>
<dbReference type="AlphaFoldDB" id="A0A8K0XT89"/>
<feature type="transmembrane region" description="Helical" evidence="2">
    <location>
        <begin position="287"/>
        <end position="310"/>
    </location>
</feature>
<organism evidence="4 5">
    <name type="scientific">Cristinia sonorae</name>
    <dbReference type="NCBI Taxonomy" id="1940300"/>
    <lineage>
        <taxon>Eukaryota</taxon>
        <taxon>Fungi</taxon>
        <taxon>Dikarya</taxon>
        <taxon>Basidiomycota</taxon>
        <taxon>Agaricomycotina</taxon>
        <taxon>Agaricomycetes</taxon>
        <taxon>Agaricomycetidae</taxon>
        <taxon>Agaricales</taxon>
        <taxon>Pleurotineae</taxon>
        <taxon>Stephanosporaceae</taxon>
        <taxon>Cristinia</taxon>
    </lineage>
</organism>
<dbReference type="InterPro" id="IPR053001">
    <property type="entry name" value="MNNG_permease-like"/>
</dbReference>
<keyword evidence="2" id="KW-0812">Transmembrane</keyword>
<reference evidence="4" key="1">
    <citation type="journal article" date="2021" name="New Phytol.">
        <title>Evolutionary innovations through gain and loss of genes in the ectomycorrhizal Boletales.</title>
        <authorList>
            <person name="Wu G."/>
            <person name="Miyauchi S."/>
            <person name="Morin E."/>
            <person name="Kuo A."/>
            <person name="Drula E."/>
            <person name="Varga T."/>
            <person name="Kohler A."/>
            <person name="Feng B."/>
            <person name="Cao Y."/>
            <person name="Lipzen A."/>
            <person name="Daum C."/>
            <person name="Hundley H."/>
            <person name="Pangilinan J."/>
            <person name="Johnson J."/>
            <person name="Barry K."/>
            <person name="LaButti K."/>
            <person name="Ng V."/>
            <person name="Ahrendt S."/>
            <person name="Min B."/>
            <person name="Choi I.G."/>
            <person name="Park H."/>
            <person name="Plett J.M."/>
            <person name="Magnuson J."/>
            <person name="Spatafora J.W."/>
            <person name="Nagy L.G."/>
            <person name="Henrissat B."/>
            <person name="Grigoriev I.V."/>
            <person name="Yang Z.L."/>
            <person name="Xu J."/>
            <person name="Martin F.M."/>
        </authorList>
    </citation>
    <scope>NUCLEOTIDE SEQUENCE</scope>
    <source>
        <strain evidence="4">KKN 215</strain>
    </source>
</reference>
<gene>
    <name evidence="4" type="ORF">BXZ70DRAFT_515852</name>
</gene>
<feature type="transmembrane region" description="Helical" evidence="2">
    <location>
        <begin position="331"/>
        <end position="354"/>
    </location>
</feature>
<dbReference type="GO" id="GO:0016020">
    <property type="term" value="C:membrane"/>
    <property type="evidence" value="ECO:0007669"/>
    <property type="project" value="TreeGrafter"/>
</dbReference>
<keyword evidence="2" id="KW-1133">Transmembrane helix</keyword>